<feature type="signal peptide" evidence="6">
    <location>
        <begin position="1"/>
        <end position="25"/>
    </location>
</feature>
<feature type="domain" description="Polysaccharide lyase family 8 C-terminal" evidence="8">
    <location>
        <begin position="780"/>
        <end position="845"/>
    </location>
</feature>
<dbReference type="Pfam" id="PF08124">
    <property type="entry name" value="Lyase_8_N"/>
    <property type="match status" value="1"/>
</dbReference>
<dbReference type="PROSITE" id="PS51318">
    <property type="entry name" value="TAT"/>
    <property type="match status" value="1"/>
</dbReference>
<dbReference type="Gene3D" id="1.50.10.100">
    <property type="entry name" value="Chondroitin AC/alginate lyase"/>
    <property type="match status" value="1"/>
</dbReference>
<dbReference type="InterPro" id="IPR006311">
    <property type="entry name" value="TAT_signal"/>
</dbReference>
<proteinExistence type="inferred from homology"/>
<dbReference type="Pfam" id="PF02278">
    <property type="entry name" value="Lyase_8"/>
    <property type="match status" value="1"/>
</dbReference>
<dbReference type="AlphaFoldDB" id="A0A3A9YSS2"/>
<keyword evidence="3" id="KW-0456">Lyase</keyword>
<evidence type="ECO:0000313" key="10">
    <source>
        <dbReference type="EMBL" id="RKN39030.1"/>
    </source>
</evidence>
<feature type="active site" evidence="4">
    <location>
        <position position="287"/>
    </location>
</feature>
<feature type="chain" id="PRO_5038634136" evidence="6">
    <location>
        <begin position="26"/>
        <end position="891"/>
    </location>
</feature>
<dbReference type="Proteomes" id="UP000272474">
    <property type="component" value="Unassembled WGS sequence"/>
</dbReference>
<feature type="active site" evidence="4">
    <location>
        <position position="340"/>
    </location>
</feature>
<evidence type="ECO:0000259" key="9">
    <source>
        <dbReference type="Pfam" id="PF08124"/>
    </source>
</evidence>
<keyword evidence="11" id="KW-1185">Reference proteome</keyword>
<keyword evidence="2 6" id="KW-0732">Signal</keyword>
<feature type="domain" description="Polysaccharide lyase family 8 central" evidence="7">
    <location>
        <begin position="423"/>
        <end position="765"/>
    </location>
</feature>
<dbReference type="InterPro" id="IPR014718">
    <property type="entry name" value="GH-type_carb-bd"/>
</dbReference>
<evidence type="ECO:0000256" key="4">
    <source>
        <dbReference type="PIRSR" id="PIRSR638970-1"/>
    </source>
</evidence>
<dbReference type="OrthoDB" id="6636047at2"/>
<evidence type="ECO:0000259" key="8">
    <source>
        <dbReference type="Pfam" id="PF02884"/>
    </source>
</evidence>
<dbReference type="RefSeq" id="WP_120682768.1">
    <property type="nucleotide sequence ID" value="NZ_RBAL01000015.1"/>
</dbReference>
<dbReference type="Gene3D" id="2.60.220.10">
    <property type="entry name" value="Polysaccharide lyase family 8-like, C-terminal"/>
    <property type="match status" value="1"/>
</dbReference>
<accession>A0A3A9YSS2</accession>
<organism evidence="10 11">
    <name type="scientific">Streptomyces hoynatensis</name>
    <dbReference type="NCBI Taxonomy" id="1141874"/>
    <lineage>
        <taxon>Bacteria</taxon>
        <taxon>Bacillati</taxon>
        <taxon>Actinomycetota</taxon>
        <taxon>Actinomycetes</taxon>
        <taxon>Kitasatosporales</taxon>
        <taxon>Streptomycetaceae</taxon>
        <taxon>Streptomyces</taxon>
    </lineage>
</organism>
<gene>
    <name evidence="10" type="ORF">D7294_22915</name>
</gene>
<dbReference type="SUPFAM" id="SSF74650">
    <property type="entry name" value="Galactose mutarotase-like"/>
    <property type="match status" value="1"/>
</dbReference>
<name>A0A3A9YSS2_9ACTN</name>
<feature type="domain" description="Polysaccharide lyase 8 N-terminal alpha-helical" evidence="9">
    <location>
        <begin position="64"/>
        <end position="366"/>
    </location>
</feature>
<protein>
    <submittedName>
        <fullName evidence="10">Silent information regulator protein Sir2</fullName>
    </submittedName>
</protein>
<evidence type="ECO:0000256" key="6">
    <source>
        <dbReference type="SAM" id="SignalP"/>
    </source>
</evidence>
<dbReference type="GO" id="GO:0016837">
    <property type="term" value="F:carbon-oxygen lyase activity, acting on polysaccharides"/>
    <property type="evidence" value="ECO:0007669"/>
    <property type="project" value="UniProtKB-ARBA"/>
</dbReference>
<dbReference type="SUPFAM" id="SSF48230">
    <property type="entry name" value="Chondroitin AC/alginate lyase"/>
    <property type="match status" value="1"/>
</dbReference>
<dbReference type="InterPro" id="IPR012970">
    <property type="entry name" value="Lyase_8_alpha_N"/>
</dbReference>
<sequence length="891" mass="93733">MRMSRRALLSALPAAWLPAVGPPHAAAAPRSAFAAPAGPEADRARLLANALAVLAGTPESNARPEVSDKLAAVDATARARLAALDRAGPGELFGGLPLGTSEANLATSFQYLYEIALATRLPGTSAGLAGDLAAQRRVLAGLRRLYEEYYGDQEAGYYGNWFTWEIGISTHVSRLLVLLGDLLAEEDGELPAALLAAMDGYLRNGRDGDVDLDSRFHTGANLADITTNRILQGAALGDEARIAKAVADQLTVFATVDPYRLNHGVTDGFYADGSFLQHASVAYTGSYGTGLLTRVVQTIRYLDGTAHARAELPATVHGWVLRGFAPLIFEGWMMDMVRGRSVARTSGGYAACAAVVEAVTDLTAYLGGEEAAALAGYLAFLRQTARTPPDPAAFASPVTVARYADLLADPDLKARDLNPAAQHAAFPAMDRTVHRRPGYAFALARNSSRISTYEYMSGENLRPWFQGEGAHQLYLSGQDQSRVFGVDYYTTVPPHRLAGVTAPAEERRSVPELYGTAWYDNPERGFTSSSESQNTYVYFPRGTQDWSGGAALGAFGAAGLVQSEDAAFAAKRQGLLPEDFVAYRNATATKSWFMLDEEIVVLAAGVGDGAGRAVTSTFDSRIAGPGDALTLTGRLRDGRAHTGPGAAPLAWLRYANATEGTAVGYVFLDGFAGRDPETADAEGTDAEGTDAEGADRGAAGAEGAGAARRAGLLPVASLGTVTASRRLVRSANPDTAVTKQVFTVGVEQPPGAPPAALAWALVPHATERRLAGYARGPLGVLANSVRCQAIRHAGLGLLACNAFTPGTHRAGPLTVAGPASVLCRERPDGTLELAACDPTTARDTVSVTVRGRRLRARAADEGVRVARVPGGTRVTFPTRHAYGRSLTARLG</sequence>
<evidence type="ECO:0000256" key="1">
    <source>
        <dbReference type="ARBA" id="ARBA00006699"/>
    </source>
</evidence>
<evidence type="ECO:0000256" key="5">
    <source>
        <dbReference type="SAM" id="MobiDB-lite"/>
    </source>
</evidence>
<dbReference type="InterPro" id="IPR008929">
    <property type="entry name" value="Chondroitin_lyas"/>
</dbReference>
<dbReference type="InterPro" id="IPR011013">
    <property type="entry name" value="Gal_mutarotase_sf_dom"/>
</dbReference>
<reference evidence="10 11" key="1">
    <citation type="journal article" date="2014" name="Int. J. Syst. Evol. Microbiol.">
        <title>Streptomyces hoynatensis sp. nov., isolated from deep marine sediment.</title>
        <authorList>
            <person name="Veyisoglu A."/>
            <person name="Sahin N."/>
        </authorList>
    </citation>
    <scope>NUCLEOTIDE SEQUENCE [LARGE SCALE GENOMIC DNA]</scope>
    <source>
        <strain evidence="10 11">KCTC 29097</strain>
    </source>
</reference>
<dbReference type="Pfam" id="PF02884">
    <property type="entry name" value="Lyase_8_C"/>
    <property type="match status" value="1"/>
</dbReference>
<dbReference type="PANTHER" id="PTHR38481">
    <property type="entry name" value="HYALURONATE LYASE"/>
    <property type="match status" value="1"/>
</dbReference>
<comment type="caution">
    <text evidence="10">The sequence shown here is derived from an EMBL/GenBank/DDBJ whole genome shotgun (WGS) entry which is preliminary data.</text>
</comment>
<dbReference type="EMBL" id="RBAL01000015">
    <property type="protein sequence ID" value="RKN39030.1"/>
    <property type="molecule type" value="Genomic_DNA"/>
</dbReference>
<feature type="region of interest" description="Disordered" evidence="5">
    <location>
        <begin position="676"/>
        <end position="701"/>
    </location>
</feature>
<dbReference type="InterPro" id="IPR011071">
    <property type="entry name" value="Lyase_8-like_C"/>
</dbReference>
<dbReference type="GO" id="GO:0005975">
    <property type="term" value="P:carbohydrate metabolic process"/>
    <property type="evidence" value="ECO:0007669"/>
    <property type="project" value="InterPro"/>
</dbReference>
<dbReference type="Gene3D" id="2.70.98.10">
    <property type="match status" value="1"/>
</dbReference>
<evidence type="ECO:0000256" key="2">
    <source>
        <dbReference type="ARBA" id="ARBA00022729"/>
    </source>
</evidence>
<evidence type="ECO:0000259" key="7">
    <source>
        <dbReference type="Pfam" id="PF02278"/>
    </source>
</evidence>
<dbReference type="GO" id="GO:0030246">
    <property type="term" value="F:carbohydrate binding"/>
    <property type="evidence" value="ECO:0007669"/>
    <property type="project" value="InterPro"/>
</dbReference>
<dbReference type="InterPro" id="IPR004103">
    <property type="entry name" value="Lyase_8_C"/>
</dbReference>
<dbReference type="GO" id="GO:0005576">
    <property type="term" value="C:extracellular region"/>
    <property type="evidence" value="ECO:0007669"/>
    <property type="project" value="InterPro"/>
</dbReference>
<dbReference type="SUPFAM" id="SSF49863">
    <property type="entry name" value="Hyaluronate lyase-like, C-terminal domain"/>
    <property type="match status" value="1"/>
</dbReference>
<dbReference type="PANTHER" id="PTHR38481:SF1">
    <property type="entry name" value="HYALURONATE LYASE"/>
    <property type="match status" value="1"/>
</dbReference>
<dbReference type="InterPro" id="IPR003159">
    <property type="entry name" value="Lyase_8_central_dom"/>
</dbReference>
<feature type="compositionally biased region" description="Acidic residues" evidence="5">
    <location>
        <begin position="678"/>
        <end position="692"/>
    </location>
</feature>
<comment type="similarity">
    <text evidence="1">Belongs to the polysaccharide lyase 8 family.</text>
</comment>
<dbReference type="InterPro" id="IPR038970">
    <property type="entry name" value="Lyase_8"/>
</dbReference>
<feature type="active site" evidence="4">
    <location>
        <position position="278"/>
    </location>
</feature>
<evidence type="ECO:0000313" key="11">
    <source>
        <dbReference type="Proteomes" id="UP000272474"/>
    </source>
</evidence>
<evidence type="ECO:0000256" key="3">
    <source>
        <dbReference type="ARBA" id="ARBA00023239"/>
    </source>
</evidence>